<evidence type="ECO:0000313" key="3">
    <source>
        <dbReference type="Proteomes" id="UP000824280"/>
    </source>
</evidence>
<gene>
    <name evidence="2" type="ORF">K3166_08560</name>
</gene>
<evidence type="ECO:0008006" key="4">
    <source>
        <dbReference type="Google" id="ProtNLM"/>
    </source>
</evidence>
<evidence type="ECO:0000313" key="2">
    <source>
        <dbReference type="EMBL" id="QZD86309.1"/>
    </source>
</evidence>
<dbReference type="RefSeq" id="WP_221421854.1">
    <property type="nucleotide sequence ID" value="NZ_CP081297.1"/>
</dbReference>
<reference evidence="2 3" key="1">
    <citation type="submission" date="2021-08" db="EMBL/GenBank/DDBJ databases">
        <title>Comparative Genomics Analysis of the Genus Qipengyuania Reveals Extensive Genetic Diversity and Metabolic Versatility, Including the Description of Fifteen Novel Species.</title>
        <authorList>
            <person name="Liu Y."/>
        </authorList>
    </citation>
    <scope>NUCLEOTIDE SEQUENCE [LARGE SCALE GENOMIC DNA]</scope>
    <source>
        <strain evidence="2 3">1XM2-8</strain>
    </source>
</reference>
<sequence>MPFTRRTGMGQQSLSIIAACLLLTACGAASERAASEPDAAAEPIGSYSVDPETGEVSATLTDAAGATTTMRAGSSVDPVLPPPFVLPPDSKVTSVTRVERQGGQLVVLQFECSLAPEAVAEFFRDLASAQDFRLTADIPGKQGIVIAGEHTGGENTFSLRVEPAEVGSGGELTVTAGLG</sequence>
<feature type="signal peptide" evidence="1">
    <location>
        <begin position="1"/>
        <end position="33"/>
    </location>
</feature>
<dbReference type="PROSITE" id="PS51257">
    <property type="entry name" value="PROKAR_LIPOPROTEIN"/>
    <property type="match status" value="1"/>
</dbReference>
<keyword evidence="1" id="KW-0732">Signal</keyword>
<evidence type="ECO:0000256" key="1">
    <source>
        <dbReference type="SAM" id="SignalP"/>
    </source>
</evidence>
<dbReference type="Proteomes" id="UP000824280">
    <property type="component" value="Chromosome"/>
</dbReference>
<organism evidence="2 3">
    <name type="scientific">Qipengyuania psychrotolerans</name>
    <dbReference type="NCBI Taxonomy" id="2867238"/>
    <lineage>
        <taxon>Bacteria</taxon>
        <taxon>Pseudomonadati</taxon>
        <taxon>Pseudomonadota</taxon>
        <taxon>Alphaproteobacteria</taxon>
        <taxon>Sphingomonadales</taxon>
        <taxon>Erythrobacteraceae</taxon>
        <taxon>Qipengyuania</taxon>
    </lineage>
</organism>
<dbReference type="EMBL" id="CP081297">
    <property type="protein sequence ID" value="QZD86309.1"/>
    <property type="molecule type" value="Genomic_DNA"/>
</dbReference>
<proteinExistence type="predicted"/>
<name>A0ABX8ZFF1_9SPHN</name>
<protein>
    <recommendedName>
        <fullName evidence="4">Lipoprotein</fullName>
    </recommendedName>
</protein>
<feature type="chain" id="PRO_5046602562" description="Lipoprotein" evidence="1">
    <location>
        <begin position="34"/>
        <end position="179"/>
    </location>
</feature>
<accession>A0ABX8ZFF1</accession>
<keyword evidence="3" id="KW-1185">Reference proteome</keyword>